<dbReference type="InterPro" id="IPR000782">
    <property type="entry name" value="FAS1_domain"/>
</dbReference>
<feature type="signal peptide" evidence="1">
    <location>
        <begin position="1"/>
        <end position="19"/>
    </location>
</feature>
<dbReference type="Proteomes" id="UP001491310">
    <property type="component" value="Unassembled WGS sequence"/>
</dbReference>
<evidence type="ECO:0000259" key="2">
    <source>
        <dbReference type="PROSITE" id="PS50213"/>
    </source>
</evidence>
<feature type="domain" description="FAS1" evidence="2">
    <location>
        <begin position="28"/>
        <end position="168"/>
    </location>
</feature>
<reference evidence="3 4" key="1">
    <citation type="journal article" date="2024" name="Nat. Commun.">
        <title>Phylogenomics reveals the evolutionary origins of lichenization in chlorophyte algae.</title>
        <authorList>
            <person name="Puginier C."/>
            <person name="Libourel C."/>
            <person name="Otte J."/>
            <person name="Skaloud P."/>
            <person name="Haon M."/>
            <person name="Grisel S."/>
            <person name="Petersen M."/>
            <person name="Berrin J.G."/>
            <person name="Delaux P.M."/>
            <person name="Dal Grande F."/>
            <person name="Keller J."/>
        </authorList>
    </citation>
    <scope>NUCLEOTIDE SEQUENCE [LARGE SCALE GENOMIC DNA]</scope>
    <source>
        <strain evidence="3 4">SAG 216-7</strain>
    </source>
</reference>
<dbReference type="PANTHER" id="PTHR10900">
    <property type="entry name" value="PERIOSTIN-RELATED"/>
    <property type="match status" value="1"/>
</dbReference>
<gene>
    <name evidence="3" type="ORF">WJX75_003042</name>
</gene>
<dbReference type="PROSITE" id="PS50213">
    <property type="entry name" value="FAS1"/>
    <property type="match status" value="1"/>
</dbReference>
<dbReference type="Gene3D" id="2.30.180.10">
    <property type="entry name" value="FAS1 domain"/>
    <property type="match status" value="1"/>
</dbReference>
<evidence type="ECO:0000313" key="3">
    <source>
        <dbReference type="EMBL" id="KAK9906505.1"/>
    </source>
</evidence>
<dbReference type="SMART" id="SM00554">
    <property type="entry name" value="FAS1"/>
    <property type="match status" value="1"/>
</dbReference>
<dbReference type="InterPro" id="IPR036378">
    <property type="entry name" value="FAS1_dom_sf"/>
</dbReference>
<name>A0ABR2YJ79_9CHLO</name>
<sequence>MAKAIFFFVAALAISTVSAGNGRTLLQQKTVTQTAQATPSLSTLVAALTKVGLADVLNDPNLVATVFAPTNDAFVKLEKSLGYTQEQLLNSAILKPTLLYHVVPNVAAQSASLTNNQVLNTDLAGQSLTVYLKQPAGVVISGVQTAANVTQANIVADKAVVHVIDTVLLPAQYALNGAPAPAPMMAMGSAKAPAPMMMMG</sequence>
<comment type="caution">
    <text evidence="3">The sequence shown here is derived from an EMBL/GenBank/DDBJ whole genome shotgun (WGS) entry which is preliminary data.</text>
</comment>
<keyword evidence="4" id="KW-1185">Reference proteome</keyword>
<accession>A0ABR2YJ79</accession>
<evidence type="ECO:0000256" key="1">
    <source>
        <dbReference type="SAM" id="SignalP"/>
    </source>
</evidence>
<dbReference type="PANTHER" id="PTHR10900:SF77">
    <property type="entry name" value="FI19380P1"/>
    <property type="match status" value="1"/>
</dbReference>
<proteinExistence type="predicted"/>
<protein>
    <recommendedName>
        <fullName evidence="2">FAS1 domain-containing protein</fullName>
    </recommendedName>
</protein>
<dbReference type="InterPro" id="IPR050904">
    <property type="entry name" value="Adhesion/Biosynth-related"/>
</dbReference>
<evidence type="ECO:0000313" key="4">
    <source>
        <dbReference type="Proteomes" id="UP001491310"/>
    </source>
</evidence>
<feature type="chain" id="PRO_5047525361" description="FAS1 domain-containing protein" evidence="1">
    <location>
        <begin position="20"/>
        <end position="200"/>
    </location>
</feature>
<dbReference type="SUPFAM" id="SSF82153">
    <property type="entry name" value="FAS1 domain"/>
    <property type="match status" value="1"/>
</dbReference>
<organism evidence="3 4">
    <name type="scientific">Coccomyxa subellipsoidea</name>
    <dbReference type="NCBI Taxonomy" id="248742"/>
    <lineage>
        <taxon>Eukaryota</taxon>
        <taxon>Viridiplantae</taxon>
        <taxon>Chlorophyta</taxon>
        <taxon>core chlorophytes</taxon>
        <taxon>Trebouxiophyceae</taxon>
        <taxon>Trebouxiophyceae incertae sedis</taxon>
        <taxon>Coccomyxaceae</taxon>
        <taxon>Coccomyxa</taxon>
    </lineage>
</organism>
<keyword evidence="1" id="KW-0732">Signal</keyword>
<dbReference type="Pfam" id="PF02469">
    <property type="entry name" value="Fasciclin"/>
    <property type="match status" value="1"/>
</dbReference>
<dbReference type="EMBL" id="JALJOT010000010">
    <property type="protein sequence ID" value="KAK9906505.1"/>
    <property type="molecule type" value="Genomic_DNA"/>
</dbReference>